<dbReference type="EMBL" id="UYWW01008739">
    <property type="protein sequence ID" value="VDM15976.1"/>
    <property type="molecule type" value="Genomic_DNA"/>
</dbReference>
<dbReference type="InParanoid" id="A0A3P7E919"/>
<sequence>MIGKASNFFEEISALRNCGATVVLLSKLVRNYSHQYALHLFLRLLLPTEQHPNYPQTDQTEPLDLSKSKVREKGNGSQGLSVERENEEEIGLQ</sequence>
<feature type="compositionally biased region" description="Polar residues" evidence="1">
    <location>
        <begin position="51"/>
        <end position="60"/>
    </location>
</feature>
<organism evidence="2 3">
    <name type="scientific">Wuchereria bancrofti</name>
    <dbReference type="NCBI Taxonomy" id="6293"/>
    <lineage>
        <taxon>Eukaryota</taxon>
        <taxon>Metazoa</taxon>
        <taxon>Ecdysozoa</taxon>
        <taxon>Nematoda</taxon>
        <taxon>Chromadorea</taxon>
        <taxon>Rhabditida</taxon>
        <taxon>Spirurina</taxon>
        <taxon>Spiruromorpha</taxon>
        <taxon>Filarioidea</taxon>
        <taxon>Onchocercidae</taxon>
        <taxon>Wuchereria</taxon>
    </lineage>
</organism>
<dbReference type="AlphaFoldDB" id="A0A3P7E919"/>
<feature type="non-terminal residue" evidence="2">
    <location>
        <position position="93"/>
    </location>
</feature>
<proteinExistence type="predicted"/>
<evidence type="ECO:0000256" key="1">
    <source>
        <dbReference type="SAM" id="MobiDB-lite"/>
    </source>
</evidence>
<feature type="region of interest" description="Disordered" evidence="1">
    <location>
        <begin position="51"/>
        <end position="93"/>
    </location>
</feature>
<reference evidence="2 3" key="1">
    <citation type="submission" date="2018-11" db="EMBL/GenBank/DDBJ databases">
        <authorList>
            <consortium name="Pathogen Informatics"/>
        </authorList>
    </citation>
    <scope>NUCLEOTIDE SEQUENCE [LARGE SCALE GENOMIC DNA]</scope>
</reference>
<accession>A0A3P7E919</accession>
<dbReference type="Proteomes" id="UP000270924">
    <property type="component" value="Unassembled WGS sequence"/>
</dbReference>
<keyword evidence="3" id="KW-1185">Reference proteome</keyword>
<evidence type="ECO:0000313" key="2">
    <source>
        <dbReference type="EMBL" id="VDM15976.1"/>
    </source>
</evidence>
<evidence type="ECO:0000313" key="3">
    <source>
        <dbReference type="Proteomes" id="UP000270924"/>
    </source>
</evidence>
<name>A0A3P7E919_WUCBA</name>
<protein>
    <submittedName>
        <fullName evidence="2">Uncharacterized protein</fullName>
    </submittedName>
</protein>
<feature type="compositionally biased region" description="Basic and acidic residues" evidence="1">
    <location>
        <begin position="64"/>
        <end position="74"/>
    </location>
</feature>
<gene>
    <name evidence="2" type="ORF">WBA_LOCUS9213</name>
</gene>